<reference evidence="1 2" key="1">
    <citation type="submission" date="2016-11" db="EMBL/GenBank/DDBJ databases">
        <authorList>
            <person name="Jaros S."/>
            <person name="Januszkiewicz K."/>
            <person name="Wedrychowicz H."/>
        </authorList>
    </citation>
    <scope>NUCLEOTIDE SEQUENCE [LARGE SCALE GENOMIC DNA]</scope>
    <source>
        <strain evidence="1 2">GAS499</strain>
    </source>
</reference>
<protein>
    <submittedName>
        <fullName evidence="1">Uncharacterized protein</fullName>
    </submittedName>
</protein>
<proteinExistence type="predicted"/>
<name>A0A1M7DJY4_9BRAD</name>
<dbReference type="Proteomes" id="UP000189935">
    <property type="component" value="Chromosome I"/>
</dbReference>
<sequence length="68" mass="7841">MIQRAKNCCVGSSKYCEKVTSRDKLLRRTARIRGNVTNFAWHLSKPPGNWLELVQSSAKMRLSLFFPN</sequence>
<accession>A0A1M7DJY4</accession>
<gene>
    <name evidence="1" type="ORF">SAMN05444159_6845</name>
</gene>
<dbReference type="EMBL" id="LT670844">
    <property type="protein sequence ID" value="SHL79790.1"/>
    <property type="molecule type" value="Genomic_DNA"/>
</dbReference>
<organism evidence="1 2">
    <name type="scientific">Bradyrhizobium lablabi</name>
    <dbReference type="NCBI Taxonomy" id="722472"/>
    <lineage>
        <taxon>Bacteria</taxon>
        <taxon>Pseudomonadati</taxon>
        <taxon>Pseudomonadota</taxon>
        <taxon>Alphaproteobacteria</taxon>
        <taxon>Hyphomicrobiales</taxon>
        <taxon>Nitrobacteraceae</taxon>
        <taxon>Bradyrhizobium</taxon>
    </lineage>
</organism>
<evidence type="ECO:0000313" key="1">
    <source>
        <dbReference type="EMBL" id="SHL79790.1"/>
    </source>
</evidence>
<evidence type="ECO:0000313" key="2">
    <source>
        <dbReference type="Proteomes" id="UP000189935"/>
    </source>
</evidence>
<dbReference type="AlphaFoldDB" id="A0A1M7DJY4"/>